<dbReference type="Proteomes" id="UP000235965">
    <property type="component" value="Unassembled WGS sequence"/>
</dbReference>
<accession>A0A2J7RGE3</accession>
<evidence type="ECO:0000313" key="1">
    <source>
        <dbReference type="EMBL" id="PNF39906.1"/>
    </source>
</evidence>
<evidence type="ECO:0008006" key="3">
    <source>
        <dbReference type="Google" id="ProtNLM"/>
    </source>
</evidence>
<protein>
    <recommendedName>
        <fullName evidence="3">Reverse transcriptase domain-containing protein</fullName>
    </recommendedName>
</protein>
<comment type="caution">
    <text evidence="1">The sequence shown here is derived from an EMBL/GenBank/DDBJ whole genome shotgun (WGS) entry which is preliminary data.</text>
</comment>
<keyword evidence="2" id="KW-1185">Reference proteome</keyword>
<organism evidence="1 2">
    <name type="scientific">Cryptotermes secundus</name>
    <dbReference type="NCBI Taxonomy" id="105785"/>
    <lineage>
        <taxon>Eukaryota</taxon>
        <taxon>Metazoa</taxon>
        <taxon>Ecdysozoa</taxon>
        <taxon>Arthropoda</taxon>
        <taxon>Hexapoda</taxon>
        <taxon>Insecta</taxon>
        <taxon>Pterygota</taxon>
        <taxon>Neoptera</taxon>
        <taxon>Polyneoptera</taxon>
        <taxon>Dictyoptera</taxon>
        <taxon>Blattodea</taxon>
        <taxon>Blattoidea</taxon>
        <taxon>Termitoidae</taxon>
        <taxon>Kalotermitidae</taxon>
        <taxon>Cryptotermitinae</taxon>
        <taxon>Cryptotermes</taxon>
    </lineage>
</organism>
<name>A0A2J7RGE3_9NEOP</name>
<proteinExistence type="predicted"/>
<dbReference type="EMBL" id="NEVH01003879">
    <property type="protein sequence ID" value="PNF39906.1"/>
    <property type="molecule type" value="Genomic_DNA"/>
</dbReference>
<sequence length="57" mass="6584">MGLYPERLKYAIIKPVYKEGEKAVISNYRPVSIVPGFAKVSETAIFRRLNDHIGYHF</sequence>
<dbReference type="AlphaFoldDB" id="A0A2J7RGE3"/>
<gene>
    <name evidence="1" type="ORF">B7P43_G18369</name>
</gene>
<dbReference type="InParanoid" id="A0A2J7RGE3"/>
<reference evidence="1 2" key="1">
    <citation type="submission" date="2017-12" db="EMBL/GenBank/DDBJ databases">
        <title>Hemimetabolous genomes reveal molecular basis of termite eusociality.</title>
        <authorList>
            <person name="Harrison M.C."/>
            <person name="Jongepier E."/>
            <person name="Robertson H.M."/>
            <person name="Arning N."/>
            <person name="Bitard-Feildel T."/>
            <person name="Chao H."/>
            <person name="Childers C.P."/>
            <person name="Dinh H."/>
            <person name="Doddapaneni H."/>
            <person name="Dugan S."/>
            <person name="Gowin J."/>
            <person name="Greiner C."/>
            <person name="Han Y."/>
            <person name="Hu H."/>
            <person name="Hughes D.S.T."/>
            <person name="Huylmans A.-K."/>
            <person name="Kemena C."/>
            <person name="Kremer L.P.M."/>
            <person name="Lee S.L."/>
            <person name="Lopez-Ezquerra A."/>
            <person name="Mallet L."/>
            <person name="Monroy-Kuhn J.M."/>
            <person name="Moser A."/>
            <person name="Murali S.C."/>
            <person name="Muzny D.M."/>
            <person name="Otani S."/>
            <person name="Piulachs M.-D."/>
            <person name="Poelchau M."/>
            <person name="Qu J."/>
            <person name="Schaub F."/>
            <person name="Wada-Katsumata A."/>
            <person name="Worley K.C."/>
            <person name="Xie Q."/>
            <person name="Ylla G."/>
            <person name="Poulsen M."/>
            <person name="Gibbs R.A."/>
            <person name="Schal C."/>
            <person name="Richards S."/>
            <person name="Belles X."/>
            <person name="Korb J."/>
            <person name="Bornberg-Bauer E."/>
        </authorList>
    </citation>
    <scope>NUCLEOTIDE SEQUENCE [LARGE SCALE GENOMIC DNA]</scope>
    <source>
        <tissue evidence="1">Whole body</tissue>
    </source>
</reference>
<evidence type="ECO:0000313" key="2">
    <source>
        <dbReference type="Proteomes" id="UP000235965"/>
    </source>
</evidence>